<dbReference type="Proteomes" id="UP000095023">
    <property type="component" value="Unassembled WGS sequence"/>
</dbReference>
<dbReference type="EMBL" id="KV453841">
    <property type="protein sequence ID" value="ODV92848.1"/>
    <property type="molecule type" value="Genomic_DNA"/>
</dbReference>
<gene>
    <name evidence="2" type="ORF">CANCADRAFT_93746</name>
</gene>
<reference evidence="3" key="1">
    <citation type="submission" date="2016-02" db="EMBL/GenBank/DDBJ databases">
        <title>Comparative genomics of biotechnologically important yeasts.</title>
        <authorList>
            <consortium name="DOE Joint Genome Institute"/>
            <person name="Riley R."/>
            <person name="Haridas S."/>
            <person name="Wolfe K.H."/>
            <person name="Lopes M.R."/>
            <person name="Hittinger C.T."/>
            <person name="Goker M."/>
            <person name="Salamov A."/>
            <person name="Wisecaver J."/>
            <person name="Long T.M."/>
            <person name="Aerts A.L."/>
            <person name="Barry K."/>
            <person name="Choi C."/>
            <person name="Clum A."/>
            <person name="Coughlan A.Y."/>
            <person name="Deshpande S."/>
            <person name="Douglass A.P."/>
            <person name="Hanson S.J."/>
            <person name="Klenk H.-P."/>
            <person name="Labutti K."/>
            <person name="Lapidus A."/>
            <person name="Lindquist E."/>
            <person name="Lipzen A."/>
            <person name="Meier-Kolthoff J.P."/>
            <person name="Ohm R.A."/>
            <person name="Otillar R.P."/>
            <person name="Pangilinan J."/>
            <person name="Peng Y."/>
            <person name="Rokas A."/>
            <person name="Rosa C.A."/>
            <person name="Scheuner C."/>
            <person name="Sibirny A.A."/>
            <person name="Slot J.C."/>
            <person name="Stielow J.B."/>
            <person name="Sun H."/>
            <person name="Kurtzman C.P."/>
            <person name="Blackwell M."/>
            <person name="Jeffries T.W."/>
            <person name="Grigoriev I.V."/>
        </authorList>
    </citation>
    <scope>NUCLEOTIDE SEQUENCE [LARGE SCALE GENOMIC DNA]</scope>
    <source>
        <strain evidence="3">NRRL Y-17796</strain>
    </source>
</reference>
<protein>
    <submittedName>
        <fullName evidence="2">Uncharacterized protein</fullName>
    </submittedName>
</protein>
<keyword evidence="3" id="KW-1185">Reference proteome</keyword>
<feature type="region of interest" description="Disordered" evidence="1">
    <location>
        <begin position="32"/>
        <end position="58"/>
    </location>
</feature>
<dbReference type="AlphaFoldDB" id="A0A1E4TMG8"/>
<accession>A0A1E4TMG8</accession>
<sequence length="391" mass="45554">MNTLATSMNIMLHAPVLGCTQSKLDRQHLIASMLHDRSPKKKLKRSKKHSKPPSYSNRRLTRCDTVQQTHSAGVNALAELPYADYNVVRELTKGRAQELARRNNLRQLPYMYVEFSASDFENRILMKQLPYYGCHMDHIVHDNKANDGLPYYRQDFAADFDVDRVNARDNLRSIHALPFKDCDIALEFGHDGHTVQNRSWLKLLPYFRSNWDPVVYENKMNDGLPFYMRDFASEFAADSKDSSSKAYMFKYLPFHCCNLALEQKITAEKFKEKDRLDSLSKGALIRRELLCVDNTNMSLKLLKELPFHPSWESATENIRSVKEPRLLMDGKKGHLVSQLATQKNLTAVPFYHKKIDCPTKGQQNERKPRKREPRKCKPRKYKPRKCKRNTN</sequence>
<proteinExistence type="predicted"/>
<organism evidence="2 3">
    <name type="scientific">Tortispora caseinolytica NRRL Y-17796</name>
    <dbReference type="NCBI Taxonomy" id="767744"/>
    <lineage>
        <taxon>Eukaryota</taxon>
        <taxon>Fungi</taxon>
        <taxon>Dikarya</taxon>
        <taxon>Ascomycota</taxon>
        <taxon>Saccharomycotina</taxon>
        <taxon>Trigonopsidomycetes</taxon>
        <taxon>Trigonopsidales</taxon>
        <taxon>Trigonopsidaceae</taxon>
        <taxon>Tortispora</taxon>
    </lineage>
</organism>
<feature type="region of interest" description="Disordered" evidence="1">
    <location>
        <begin position="357"/>
        <end position="391"/>
    </location>
</feature>
<name>A0A1E4TMG8_9ASCO</name>
<evidence type="ECO:0000313" key="3">
    <source>
        <dbReference type="Proteomes" id="UP000095023"/>
    </source>
</evidence>
<evidence type="ECO:0000313" key="2">
    <source>
        <dbReference type="EMBL" id="ODV92848.1"/>
    </source>
</evidence>
<feature type="compositionally biased region" description="Basic residues" evidence="1">
    <location>
        <begin position="367"/>
        <end position="391"/>
    </location>
</feature>
<feature type="compositionally biased region" description="Basic residues" evidence="1">
    <location>
        <begin position="38"/>
        <end position="51"/>
    </location>
</feature>
<evidence type="ECO:0000256" key="1">
    <source>
        <dbReference type="SAM" id="MobiDB-lite"/>
    </source>
</evidence>